<sequence>MLTLEIAIQKIQQLPPEQWQKLLEFIEFLEYQSSHQKTAPKTIENPEVSFAEAAKEFMGCLDSDLEDLSHNPQYLEGLGEE</sequence>
<feature type="domain" description="DUF2281" evidence="1">
    <location>
        <begin position="8"/>
        <end position="43"/>
    </location>
</feature>
<name>A0ABU9EJL7_LIMFS</name>
<accession>A0ABU9EJL7</accession>
<organism evidence="2 3">
    <name type="scientific">Limnospira fusiformis PMC 851.14</name>
    <dbReference type="NCBI Taxonomy" id="2219512"/>
    <lineage>
        <taxon>Bacteria</taxon>
        <taxon>Bacillati</taxon>
        <taxon>Cyanobacteriota</taxon>
        <taxon>Cyanophyceae</taxon>
        <taxon>Oscillatoriophycideae</taxon>
        <taxon>Oscillatoriales</taxon>
        <taxon>Sirenicapillariaceae</taxon>
        <taxon>Limnospira</taxon>
    </lineage>
</organism>
<protein>
    <submittedName>
        <fullName evidence="2">DUF2281 domain-containing protein</fullName>
    </submittedName>
</protein>
<dbReference type="RefSeq" id="WP_006624695.1">
    <property type="nucleotide sequence ID" value="NZ_JBBWYZ010000006.1"/>
</dbReference>
<evidence type="ECO:0000259" key="1">
    <source>
        <dbReference type="Pfam" id="PF10047"/>
    </source>
</evidence>
<proteinExistence type="predicted"/>
<reference evidence="2 3" key="1">
    <citation type="journal article" date="2024" name="Front. Microbiol.">
        <title>Transcriptomic insights into the dominance of two phototrophs throughout the water column of a tropical hypersaline-alkaline crater lake (Dziani Dzaha, Mayotte).</title>
        <authorList>
            <person name="Duperron S."/>
            <person name="Halary S."/>
            <person name="Bouly J.-P."/>
            <person name="Roussel T."/>
            <person name="Hugoni M."/>
            <person name="Bruto M."/>
            <person name="Oger P."/>
            <person name="Duval C."/>
            <person name="Woo A."/>
            <person name="Jezequiel D."/>
            <person name="Ader M."/>
            <person name="Leboulanger C."/>
            <person name="Agogue H."/>
            <person name="Grossi V."/>
            <person name="Trousselier M."/>
            <person name="Bernard C."/>
        </authorList>
    </citation>
    <scope>NUCLEOTIDE SEQUENCE [LARGE SCALE GENOMIC DNA]</scope>
    <source>
        <strain evidence="2 3">PMC 851.14</strain>
    </source>
</reference>
<comment type="caution">
    <text evidence="2">The sequence shown here is derived from an EMBL/GenBank/DDBJ whole genome shotgun (WGS) entry which is preliminary data.</text>
</comment>
<dbReference type="Proteomes" id="UP001387447">
    <property type="component" value="Unassembled WGS sequence"/>
</dbReference>
<dbReference type="Pfam" id="PF10047">
    <property type="entry name" value="DUF2281"/>
    <property type="match status" value="1"/>
</dbReference>
<gene>
    <name evidence="2" type="ORF">AAEJ74_07830</name>
</gene>
<keyword evidence="3" id="KW-1185">Reference proteome</keyword>
<evidence type="ECO:0000313" key="3">
    <source>
        <dbReference type="Proteomes" id="UP001387447"/>
    </source>
</evidence>
<dbReference type="InterPro" id="IPR018739">
    <property type="entry name" value="DUF2281"/>
</dbReference>
<dbReference type="EMBL" id="JBBWYZ010000006">
    <property type="protein sequence ID" value="MEK9511602.1"/>
    <property type="molecule type" value="Genomic_DNA"/>
</dbReference>
<evidence type="ECO:0000313" key="2">
    <source>
        <dbReference type="EMBL" id="MEK9511602.1"/>
    </source>
</evidence>